<dbReference type="InterPro" id="IPR050091">
    <property type="entry name" value="PKS_NRPS_Biosynth_Enz"/>
</dbReference>
<dbReference type="InterPro" id="IPR057326">
    <property type="entry name" value="KR_dom"/>
</dbReference>
<dbReference type="CDD" id="cd00833">
    <property type="entry name" value="PKS"/>
    <property type="match status" value="2"/>
</dbReference>
<comment type="function">
    <text evidence="8">Involved in the biosynthesis of antibiotic erythromycin via the biosynthesis of its aglycone precursor, 6-deoxyerythronolide B (6-dEB).</text>
</comment>
<dbReference type="SUPFAM" id="SSF55048">
    <property type="entry name" value="Probable ACP-binding domain of malonyl-CoA ACP transacylase"/>
    <property type="match status" value="2"/>
</dbReference>
<dbReference type="PROSITE" id="PS00606">
    <property type="entry name" value="KS3_1"/>
    <property type="match status" value="1"/>
</dbReference>
<dbReference type="InterPro" id="IPR042104">
    <property type="entry name" value="PKS_dehydratase_sf"/>
</dbReference>
<evidence type="ECO:0000256" key="11">
    <source>
        <dbReference type="ARBA" id="ARBA00066981"/>
    </source>
</evidence>
<dbReference type="SUPFAM" id="SSF51735">
    <property type="entry name" value="NAD(P)-binding Rossmann-fold domains"/>
    <property type="match status" value="4"/>
</dbReference>
<dbReference type="EC" id="2.3.1.94" evidence="11"/>
<dbReference type="InterPro" id="IPR020841">
    <property type="entry name" value="PKS_Beta-ketoAc_synthase_dom"/>
</dbReference>
<dbReference type="InterPro" id="IPR032821">
    <property type="entry name" value="PKS_assoc"/>
</dbReference>
<dbReference type="EMBL" id="MKQR01000009">
    <property type="protein sequence ID" value="OLR93776.1"/>
    <property type="molecule type" value="Genomic_DNA"/>
</dbReference>
<feature type="region of interest" description="C-terminal hotdog fold" evidence="12">
    <location>
        <begin position="1058"/>
        <end position="1193"/>
    </location>
</feature>
<dbReference type="Gene3D" id="3.40.50.720">
    <property type="entry name" value="NAD(P)-binding Rossmann-like Domain"/>
    <property type="match status" value="2"/>
</dbReference>
<dbReference type="CDD" id="cd08952">
    <property type="entry name" value="KR_1_SDR_x"/>
    <property type="match status" value="1"/>
</dbReference>
<dbReference type="GO" id="GO:0047879">
    <property type="term" value="F:erythronolide synthase activity"/>
    <property type="evidence" value="ECO:0007669"/>
    <property type="project" value="UniProtKB-EC"/>
</dbReference>
<dbReference type="InterPro" id="IPR001227">
    <property type="entry name" value="Ac_transferase_dom_sf"/>
</dbReference>
<comment type="pathway">
    <text evidence="9">Antibiotic biosynthesis; erythromycin biosynthesis.</text>
</comment>
<dbReference type="InterPro" id="IPR016036">
    <property type="entry name" value="Malonyl_transacylase_ACP-bd"/>
</dbReference>
<feature type="region of interest" description="N-terminal hotdog fold" evidence="12">
    <location>
        <begin position="923"/>
        <end position="1046"/>
    </location>
</feature>
<dbReference type="InterPro" id="IPR009081">
    <property type="entry name" value="PP-bd_ACP"/>
</dbReference>
<dbReference type="GO" id="GO:0004315">
    <property type="term" value="F:3-oxoacyl-[acyl-carrier-protein] synthase activity"/>
    <property type="evidence" value="ECO:0007669"/>
    <property type="project" value="InterPro"/>
</dbReference>
<dbReference type="FunFam" id="1.10.1200.10:FF:000007">
    <property type="entry name" value="Probable polyketide synthase pks17"/>
    <property type="match status" value="2"/>
</dbReference>
<dbReference type="Gene3D" id="3.30.70.3290">
    <property type="match status" value="2"/>
</dbReference>
<keyword evidence="3" id="KW-0808">Transferase</keyword>
<dbReference type="Gene3D" id="3.40.366.10">
    <property type="entry name" value="Malonyl-Coenzyme A Acyl Carrier Protein, domain 2"/>
    <property type="match status" value="2"/>
</dbReference>
<dbReference type="RefSeq" id="WP_075974675.1">
    <property type="nucleotide sequence ID" value="NZ_MKQR01000009.1"/>
</dbReference>
<gene>
    <name evidence="17" type="ORF">BJP25_16160</name>
</gene>
<keyword evidence="2" id="KW-0597">Phosphoprotein</keyword>
<keyword evidence="6" id="KW-0012">Acyltransferase</keyword>
<dbReference type="Gene3D" id="6.10.140.1830">
    <property type="match status" value="1"/>
</dbReference>
<evidence type="ECO:0000256" key="10">
    <source>
        <dbReference type="ARBA" id="ARBA00063272"/>
    </source>
</evidence>
<organism evidence="17 18">
    <name type="scientific">Actinokineospora bangkokensis</name>
    <dbReference type="NCBI Taxonomy" id="1193682"/>
    <lineage>
        <taxon>Bacteria</taxon>
        <taxon>Bacillati</taxon>
        <taxon>Actinomycetota</taxon>
        <taxon>Actinomycetes</taxon>
        <taxon>Pseudonocardiales</taxon>
        <taxon>Pseudonocardiaceae</taxon>
        <taxon>Actinokineospora</taxon>
    </lineage>
</organism>
<accession>A0A1Q9LNZ9</accession>
<feature type="active site" description="Proton donor; for dehydratase activity" evidence="12">
    <location>
        <position position="1117"/>
    </location>
</feature>
<feature type="domain" description="Carrier" evidence="14">
    <location>
        <begin position="1613"/>
        <end position="1688"/>
    </location>
</feature>
<dbReference type="InterPro" id="IPR016035">
    <property type="entry name" value="Acyl_Trfase/lysoPLipase"/>
</dbReference>
<reference evidence="17 18" key="1">
    <citation type="submission" date="2016-10" db="EMBL/GenBank/DDBJ databases">
        <title>The Draft Genome Sequence of Actinokineospora bangkokensis 44EHWT reveals the biosynthetic pathway of antifungal compounds Thailandins with unusual extender unit butylmalonyl-CoA.</title>
        <authorList>
            <person name="Greule A."/>
            <person name="Intra B."/>
            <person name="Flemming S."/>
            <person name="Rommel M.G."/>
            <person name="Panbangred W."/>
            <person name="Bechthold A."/>
        </authorList>
    </citation>
    <scope>NUCLEOTIDE SEQUENCE [LARGE SCALE GENOMIC DNA]</scope>
    <source>
        <strain evidence="17 18">44EHW</strain>
    </source>
</reference>
<dbReference type="PROSITE" id="PS00012">
    <property type="entry name" value="PHOSPHOPANTETHEINE"/>
    <property type="match status" value="2"/>
</dbReference>
<dbReference type="Pfam" id="PF21089">
    <property type="entry name" value="PKS_DH_N"/>
    <property type="match status" value="1"/>
</dbReference>
<dbReference type="PROSITE" id="PS52019">
    <property type="entry name" value="PKS_MFAS_DH"/>
    <property type="match status" value="1"/>
</dbReference>
<dbReference type="PROSITE" id="PS50075">
    <property type="entry name" value="CARRIER"/>
    <property type="match status" value="2"/>
</dbReference>
<dbReference type="GO" id="GO:0031177">
    <property type="term" value="F:phosphopantetheine binding"/>
    <property type="evidence" value="ECO:0007669"/>
    <property type="project" value="InterPro"/>
</dbReference>
<dbReference type="SMART" id="SM00823">
    <property type="entry name" value="PKS_PP"/>
    <property type="match status" value="2"/>
</dbReference>
<dbReference type="PANTHER" id="PTHR43775:SF51">
    <property type="entry name" value="INACTIVE PHENOLPHTHIOCEROL SYNTHESIS POLYKETIDE SYNTHASE TYPE I PKS1-RELATED"/>
    <property type="match status" value="1"/>
</dbReference>
<dbReference type="InterPro" id="IPR049552">
    <property type="entry name" value="PKS_DH_N"/>
</dbReference>
<dbReference type="GO" id="GO:0006633">
    <property type="term" value="P:fatty acid biosynthetic process"/>
    <property type="evidence" value="ECO:0007669"/>
    <property type="project" value="InterPro"/>
</dbReference>
<comment type="caution">
    <text evidence="17">The sequence shown here is derived from an EMBL/GenBank/DDBJ whole genome shotgun (WGS) entry which is preliminary data.</text>
</comment>
<dbReference type="PROSITE" id="PS52004">
    <property type="entry name" value="KS3_2"/>
    <property type="match status" value="2"/>
</dbReference>
<dbReference type="SMART" id="SM01294">
    <property type="entry name" value="PKS_PP_betabranch"/>
    <property type="match status" value="2"/>
</dbReference>
<dbReference type="GO" id="GO:0004312">
    <property type="term" value="F:fatty acid synthase activity"/>
    <property type="evidence" value="ECO:0007669"/>
    <property type="project" value="TreeGrafter"/>
</dbReference>
<dbReference type="Gene3D" id="3.40.47.10">
    <property type="match status" value="2"/>
</dbReference>
<dbReference type="Pfam" id="PF16197">
    <property type="entry name" value="KAsynt_C_assoc"/>
    <property type="match status" value="2"/>
</dbReference>
<dbReference type="Pfam" id="PF00109">
    <property type="entry name" value="ketoacyl-synt"/>
    <property type="match status" value="2"/>
</dbReference>
<dbReference type="InterPro" id="IPR049900">
    <property type="entry name" value="PKS_mFAS_DH"/>
</dbReference>
<comment type="catalytic activity">
    <reaction evidence="7">
        <text>6 (S)-methylmalonyl-CoA + propanoyl-CoA + 6 NADPH + 12 H(+) = 6-deoxyerythronolide B + 6 CO2 + 6 NADP(+) + 7 CoA + H2O</text>
        <dbReference type="Rhea" id="RHEA:23068"/>
        <dbReference type="ChEBI" id="CHEBI:15377"/>
        <dbReference type="ChEBI" id="CHEBI:15378"/>
        <dbReference type="ChEBI" id="CHEBI:16089"/>
        <dbReference type="ChEBI" id="CHEBI:16526"/>
        <dbReference type="ChEBI" id="CHEBI:57287"/>
        <dbReference type="ChEBI" id="CHEBI:57327"/>
        <dbReference type="ChEBI" id="CHEBI:57392"/>
        <dbReference type="ChEBI" id="CHEBI:57783"/>
        <dbReference type="ChEBI" id="CHEBI:58349"/>
        <dbReference type="EC" id="2.3.1.94"/>
    </reaction>
</comment>
<dbReference type="FunFam" id="3.40.47.10:FF:000019">
    <property type="entry name" value="Polyketide synthase type I"/>
    <property type="match status" value="2"/>
</dbReference>
<dbReference type="Proteomes" id="UP000186040">
    <property type="component" value="Unassembled WGS sequence"/>
</dbReference>
<evidence type="ECO:0000256" key="6">
    <source>
        <dbReference type="ARBA" id="ARBA00023315"/>
    </source>
</evidence>
<dbReference type="InterPro" id="IPR013968">
    <property type="entry name" value="PKS_KR"/>
</dbReference>
<feature type="domain" description="Carrier" evidence="14">
    <location>
        <begin position="3069"/>
        <end position="3144"/>
    </location>
</feature>
<keyword evidence="1" id="KW-0596">Phosphopantetheine</keyword>
<feature type="domain" description="Ketosynthase family 3 (KS3)" evidence="15">
    <location>
        <begin position="33"/>
        <end position="459"/>
    </location>
</feature>
<evidence type="ECO:0000256" key="2">
    <source>
        <dbReference type="ARBA" id="ARBA00022553"/>
    </source>
</evidence>
<evidence type="ECO:0000256" key="13">
    <source>
        <dbReference type="SAM" id="Coils"/>
    </source>
</evidence>
<dbReference type="SUPFAM" id="SSF47336">
    <property type="entry name" value="ACP-like"/>
    <property type="match status" value="2"/>
</dbReference>
<dbReference type="InterPro" id="IPR014030">
    <property type="entry name" value="Ketoacyl_synth_N"/>
</dbReference>
<dbReference type="SMART" id="SM00827">
    <property type="entry name" value="PKS_AT"/>
    <property type="match status" value="2"/>
</dbReference>
<keyword evidence="18" id="KW-1185">Reference proteome</keyword>
<dbReference type="Pfam" id="PF02801">
    <property type="entry name" value="Ketoacyl-synt_C"/>
    <property type="match status" value="2"/>
</dbReference>
<dbReference type="STRING" id="1193682.BJP25_16160"/>
<feature type="domain" description="PKS/mFAS DH" evidence="16">
    <location>
        <begin position="923"/>
        <end position="1193"/>
    </location>
</feature>
<dbReference type="SMART" id="SM00825">
    <property type="entry name" value="PKS_KS"/>
    <property type="match status" value="2"/>
</dbReference>
<evidence type="ECO:0000256" key="3">
    <source>
        <dbReference type="ARBA" id="ARBA00022679"/>
    </source>
</evidence>
<dbReference type="InterPro" id="IPR049551">
    <property type="entry name" value="PKS_DH_C"/>
</dbReference>
<dbReference type="NCBIfam" id="NF045894">
    <property type="entry name" value="PKS_plus_SDR"/>
    <property type="match status" value="1"/>
</dbReference>
<dbReference type="PANTHER" id="PTHR43775">
    <property type="entry name" value="FATTY ACID SYNTHASE"/>
    <property type="match status" value="1"/>
</dbReference>
<dbReference type="SUPFAM" id="SSF53901">
    <property type="entry name" value="Thiolase-like"/>
    <property type="match status" value="2"/>
</dbReference>
<dbReference type="InterPro" id="IPR020807">
    <property type="entry name" value="PKS_DH"/>
</dbReference>
<dbReference type="Pfam" id="PF18369">
    <property type="entry name" value="PKS_DE"/>
    <property type="match status" value="1"/>
</dbReference>
<dbReference type="InterPro" id="IPR018201">
    <property type="entry name" value="Ketoacyl_synth_AS"/>
</dbReference>
<evidence type="ECO:0000313" key="18">
    <source>
        <dbReference type="Proteomes" id="UP000186040"/>
    </source>
</evidence>
<feature type="active site" description="Proton acceptor; for dehydratase activity" evidence="12">
    <location>
        <position position="953"/>
    </location>
</feature>
<dbReference type="InterPro" id="IPR006162">
    <property type="entry name" value="Ppantetheine_attach_site"/>
</dbReference>
<keyword evidence="13" id="KW-0175">Coiled coil</keyword>
<dbReference type="Pfam" id="PF14765">
    <property type="entry name" value="PS-DH"/>
    <property type="match status" value="1"/>
</dbReference>
<protein>
    <recommendedName>
        <fullName evidence="11">6-deoxyerythronolide-B synthase</fullName>
        <ecNumber evidence="11">2.3.1.94</ecNumber>
    </recommendedName>
</protein>
<dbReference type="FunFam" id="3.40.366.10:FF:000002">
    <property type="entry name" value="Probable polyketide synthase 2"/>
    <property type="match status" value="2"/>
</dbReference>
<evidence type="ECO:0000259" key="16">
    <source>
        <dbReference type="PROSITE" id="PS52019"/>
    </source>
</evidence>
<evidence type="ECO:0000259" key="15">
    <source>
        <dbReference type="PROSITE" id="PS52004"/>
    </source>
</evidence>
<keyword evidence="5" id="KW-0511">Multifunctional enzyme</keyword>
<evidence type="ECO:0000256" key="12">
    <source>
        <dbReference type="PROSITE-ProRule" id="PRU01363"/>
    </source>
</evidence>
<evidence type="ECO:0000256" key="8">
    <source>
        <dbReference type="ARBA" id="ARBA00060158"/>
    </source>
</evidence>
<dbReference type="InterPro" id="IPR036736">
    <property type="entry name" value="ACP-like_sf"/>
</dbReference>
<comment type="subunit">
    <text evidence="10">Homodimer. Erythronolide synthase is composed of EryAI, EryAII and EryAIII multimodular (2 modules) polypeptides each coding for a functional synthase subunit which participates in 2 of the six FAS-like elongation steps required for formation of the polyketide. Module 1, 2, 3, 4, 5, and 6 participating in biosynthesis steps 1, 2, 3, 4, 5, and 6, respectively.</text>
</comment>
<dbReference type="Pfam" id="PF08659">
    <property type="entry name" value="KR"/>
    <property type="match status" value="2"/>
</dbReference>
<evidence type="ECO:0000256" key="4">
    <source>
        <dbReference type="ARBA" id="ARBA00022737"/>
    </source>
</evidence>
<dbReference type="Pfam" id="PF00550">
    <property type="entry name" value="PP-binding"/>
    <property type="match status" value="2"/>
</dbReference>
<dbReference type="InterPro" id="IPR016039">
    <property type="entry name" value="Thiolase-like"/>
</dbReference>
<dbReference type="SMART" id="SM00822">
    <property type="entry name" value="PKS_KR"/>
    <property type="match status" value="2"/>
</dbReference>
<proteinExistence type="predicted"/>
<evidence type="ECO:0000256" key="7">
    <source>
        <dbReference type="ARBA" id="ARBA00052442"/>
    </source>
</evidence>
<dbReference type="Gene3D" id="1.10.1200.10">
    <property type="entry name" value="ACP-like"/>
    <property type="match status" value="2"/>
</dbReference>
<evidence type="ECO:0000256" key="5">
    <source>
        <dbReference type="ARBA" id="ARBA00023268"/>
    </source>
</evidence>
<dbReference type="InterPro" id="IPR041618">
    <property type="entry name" value="PKS_DE"/>
</dbReference>
<dbReference type="OrthoDB" id="9778690at2"/>
<feature type="domain" description="Ketosynthase family 3 (KS3)" evidence="15">
    <location>
        <begin position="1707"/>
        <end position="2115"/>
    </location>
</feature>
<keyword evidence="4" id="KW-0677">Repeat</keyword>
<dbReference type="CDD" id="cd08956">
    <property type="entry name" value="KR_3_FAS_SDR_x"/>
    <property type="match status" value="1"/>
</dbReference>
<dbReference type="InterPro" id="IPR014043">
    <property type="entry name" value="Acyl_transferase_dom"/>
</dbReference>
<evidence type="ECO:0000256" key="9">
    <source>
        <dbReference type="ARBA" id="ARBA00060622"/>
    </source>
</evidence>
<sequence length="3220" mass="335470">MAKHEELVASLKWATAELREARRRLRAAEERDGEPIAVVGMACRFPGGVDSPEDLWELVAAGTDAVGPFPTDRGWDLDALYHPDAGHEGTFHARAGGFLRDPAGFDAGFFGISPREALAMDPQQRVLLEIAWEAFERAGIAPHSLRGSDTGVFTGAPSSLYGLGSPDLTRELEGYALTGTGMGMMSGRVAYTLGLEGPAVSVDTQCSTSLVALHLACRALVAGDCSLALAGGVTIMPTVGAFVEFSRQGGLSADGRCRAFAAGADGTGWAEGAGVVVLERLSDARRRGHRVLATLRGTAINQDGASNGLTAPSGPAQRRVIRQALDAAGLSVAQVDAVEAHGTGTRLGDPIEAQALLATYGGRGADAEPLHLGSVKSNIGHAQAASGIAGVIKMVMALRRGVLPMTLHAEDATPHVDWAAGRVRLLTEARPWPRRDEPRRAAVSSFGGSGTNAHVILEEADEPERVDSPDLPAVPWLFSAADPAGLRGQAERLAAFAREGDHSAADIGRALVTTRSPLPHRAVAIGADRDELASALGSFDPESVVTGQADLAGKVVFVFPGQGAQWAGMARELLDTAPVFAAALRACADALAPHVDWSLEAVVRQEPGAPGFDRVDVVQPALFAVMVSLAELWKSYGVTPAAVVGHSQGELAAAYIAGALSLADAARAVALRSREITALAGAGGMVSVALPAADVERELAGYAGRVSVAAHNGPATTVVAGEPDALDELVAAWTAREVRARKIPVDYASHSPQVEKLQDSLPAALAGLTPRAAEVPFHSTVTRTVLGGTELDADYWYRNLRQTVHFEPVIASLVESGHDVFIEVSPQPVLTLAVQQTLDATESRAVVVGSLRRDDGGLRRFHTSLAEVAVRGASVDFTPAFGAGPHNHVDLPTYAFQRTRYWLSTPGLPGAGRAVPGIGSTGHPVLNAVVATGEGHLFTGRLSPRGTPWLAEHVVGGTVLLPGTAFVDLALSAGAHLGCTTLAELTSTSPLVLDLDRDTALRVLLGAPDDAGDRAVSVHARPEGADDDTPWTCHATGVLTDPTAVTGTELRDWPPANATPVDLTGFYDRLADAGIDYGEPYRGLRAAWQHDGSVYAEIDTEAVADSGSFALHPALLDAALQCLAFAGNAAEQRRMPFAWSGVRLFATGATALRCRLDVVDADTVALLVTDPEGGPVLDVASLRLRAAPHRIAPAADTALHRLDLVPVTLPDADAADVDVLDLRALVDAGVPVAERALRLTSTTADGLREWLAANAAERRLAVVTGIAAEDPAVAAAHGLVRSAQAEHPERFVLIETDEASEPSVLRAAACGEPQLSLRDGAACAPRLVRWRPEPAEDVFGAEDTVLVTGAADGLAGLVARHLITARGVAEVLLLSRRGPEAPGAAELAAELGDRLTVLACDASDLDALRAAVGERGLTGVVHTAASLADGLLDSLDDERLTRVFRSKVDTAVALDALADDHGVRAFVLFSSVAGLLGGAGQAAYTAANSFLDALARQRRAAGRPAVSLAWGLWGVSGGMAGRLGDRLLDRARRGGLVPLSAAEALGLFDSACAAGDAVVAPVRFDTSAWRSGATAPGVLRGLVRTPVRKAAARAERSSFAERLAAMSPADQRHAVLELVSAQAAAVLGHADGDALDPGRAFRDVGFDSLTAVDLRNRLSAASGARLPATAVFDHPTPKALAEQLHRAILGTTAPTAAPTTTRAREETDAIAVVGMACRFGGGVDSPEALWEVVAGGVDVLGPVPSSRGWQRAGVGGYLDDLAGFDAGFFGISPREALAMDPQQRLVLECAWEALERAGVDPHTLRDSDTGVYLGSSLHDYGERLKGIPELEGLLATGNAASVLSGRVSYVLGLHGPAVSVDTACSSSLVALHLAARALRGGETGMVLAGGVTVMATPSLFGEFERQGGLAADGRCKAFGAGADGTGWGEGVGVLVLERLSDAQAAGREVLAVLRGTAVNQDGASNGLTAPSGPAQQRVIRTALADAGLSTADVDLVEAHGTGTRLGDPIEAGALLATYGQDRAEPLYLGSVKSNLGHTQAAAGVAGVIKSVEALRRGVVPPTLHADEPSPEVDWDSGRVELATAARPWPEVGRPRRAGVSAFGVSGTNAHVILEQAPAVDAPGPVAVTGPVPWVVSGRGAGGLANQLSRLAAAPADLPVADVAHTLALRSRFEDRAVAVGETRAEFAAALAAGELISGRVAPAGPGRVVFVFPGQGSQWAGMGRELWETSPVFARSMERCAEVLSGLVDWSLRDVLADADALLRVDVVQPALCAVMISLAEVWRAHGVRPDAVLGHSQGEVAAAHVAGILTLADALRVVSARSRLLADLHGGGMLSVQARLSDVEDVLDGVSVAAVNGPASLVLSGPEGELERIRLWCEERDLRARLVPVDYASHSPQVEAVRDALAAELADLAPAAGDVPLYSTVTGGFLTGAEADAAYWYRNLREQVGFAPAVRALAEQGYRSFVEVSPHPVLTAATEDTLSAEGVAGVVAGTLRRGDGGVRRVLTSLAEVWVRGVEVDWSPELAGARRVALPTYGFDRRRYWPEPVAQTAPGVDGEFWSAVDRADLPGLARMLDADDLPALQVVVPRLSTWWRARQTEQSTRDWRYRVSWTPVEAPDAEVDPRWLVVVPHGAPGWSNAVLDALRSRGTIVPVDFTPNREDLARALAEPATAVVSLLAADTSITDAGVANAWTSTARLAQALSDTGASTPLWCVTAGADDAWQDGLWGLGRVLGLESTGGGCGLVDIGSTVEDAVEDDAADLLARVVSGRGDEDQLSIQGSRLLGRRLVRDDTPAPAPRERATGSGAVLVTGGSGGIGSRLVRWLVQRGEQVVVVSRSGGDPDLPGVEAVACDITDREAVTRLRTELTGRGVRVRSVFHAAGVVESALVGTSDLTEWARVCAPKVAGARHVDEVFEPEEFVAFSSNAGVWGSAGQSAYAAANAWLDGFARQRRARGMHALSIAWGAWAEVGMAAEPGAAAELARRGVLAMDPERALAVLGAALDADEVFLAVADVDWARFAETFAAARRRPLIEDIPEVRAFLAARPEVAGGFADEVAGLAPGERRERLLELVRDRACRALGFAAGDELDPDRAFRDLGFDSLTAVDLRNALARATGLTLPTTLVFDHPTAAELAAHLDGLLVPTRGAESLHADLDRVRVAAQDLDEDERELLVDRLRGLVAALGGEPRPSGGSLADALGEASDDDLFAFIDDQVGRR</sequence>
<dbReference type="InterPro" id="IPR020806">
    <property type="entry name" value="PKS_PP-bd"/>
</dbReference>
<dbReference type="Pfam" id="PF00698">
    <property type="entry name" value="Acyl_transf_1"/>
    <property type="match status" value="2"/>
</dbReference>
<evidence type="ECO:0000256" key="1">
    <source>
        <dbReference type="ARBA" id="ARBA00022450"/>
    </source>
</evidence>
<dbReference type="InterPro" id="IPR036291">
    <property type="entry name" value="NAD(P)-bd_dom_sf"/>
</dbReference>
<dbReference type="SMART" id="SM00826">
    <property type="entry name" value="PKS_DH"/>
    <property type="match status" value="1"/>
</dbReference>
<feature type="coiled-coil region" evidence="13">
    <location>
        <begin position="4"/>
        <end position="31"/>
    </location>
</feature>
<evidence type="ECO:0000313" key="17">
    <source>
        <dbReference type="EMBL" id="OLR93776.1"/>
    </source>
</evidence>
<dbReference type="SUPFAM" id="SSF52151">
    <property type="entry name" value="FabD/lysophospholipase-like"/>
    <property type="match status" value="2"/>
</dbReference>
<dbReference type="Gene3D" id="3.10.129.110">
    <property type="entry name" value="Polyketide synthase dehydratase"/>
    <property type="match status" value="1"/>
</dbReference>
<evidence type="ECO:0000259" key="14">
    <source>
        <dbReference type="PROSITE" id="PS50075"/>
    </source>
</evidence>
<name>A0A1Q9LNZ9_9PSEU</name>
<dbReference type="InterPro" id="IPR014031">
    <property type="entry name" value="Ketoacyl_synth_C"/>
</dbReference>